<accession>M5BRE5</accession>
<reference evidence="2 3" key="1">
    <citation type="journal article" date="2013" name="J. Biotechnol.">
        <title>Establishment and interpretation of the genome sequence of the phytopathogenic fungus Rhizoctonia solani AG1-IB isolate 7/3/14.</title>
        <authorList>
            <person name="Wibberg D.W."/>
            <person name="Jelonek L.J."/>
            <person name="Rupp O.R."/>
            <person name="Hennig M.H."/>
            <person name="Eikmeyer F.E."/>
            <person name="Goesmann A.G."/>
            <person name="Hartmann A.H."/>
            <person name="Borriss R.B."/>
            <person name="Grosch R.G."/>
            <person name="Puehler A.P."/>
            <person name="Schlueter A.S."/>
        </authorList>
    </citation>
    <scope>NUCLEOTIDE SEQUENCE [LARGE SCALE GENOMIC DNA]</scope>
    <source>
        <strain evidence="3">AG1-IB / isolate 7/3/14</strain>
    </source>
</reference>
<dbReference type="EMBL" id="CAOJ01006304">
    <property type="protein sequence ID" value="CCO30333.1"/>
    <property type="molecule type" value="Genomic_DNA"/>
</dbReference>
<keyword evidence="2" id="KW-0418">Kinase</keyword>
<dbReference type="AlphaFoldDB" id="M5BRE5"/>
<sequence length="131" mass="15063">MNKRANFDATHELEELLLEDNPLKARPRKANQDVTQMSAEMRQMEEQYAPIAAEWETFPDMLLPRFTSYDYRKMKRRSYYPHNHIVSTATASTSRPSTPANQTDSRMASVDVMPPLPATKMVPLEKAEAMT</sequence>
<feature type="compositionally biased region" description="Low complexity" evidence="1">
    <location>
        <begin position="87"/>
        <end position="100"/>
    </location>
</feature>
<comment type="caution">
    <text evidence="2">The sequence shown here is derived from an EMBL/GenBank/DDBJ whole genome shotgun (WGS) entry which is preliminary data.</text>
</comment>
<evidence type="ECO:0000313" key="3">
    <source>
        <dbReference type="Proteomes" id="UP000012065"/>
    </source>
</evidence>
<evidence type="ECO:0000313" key="2">
    <source>
        <dbReference type="EMBL" id="CCO30333.1"/>
    </source>
</evidence>
<feature type="region of interest" description="Disordered" evidence="1">
    <location>
        <begin position="86"/>
        <end position="110"/>
    </location>
</feature>
<dbReference type="EC" id="2.7.11.1" evidence="2"/>
<dbReference type="Proteomes" id="UP000012065">
    <property type="component" value="Unassembled WGS sequence"/>
</dbReference>
<dbReference type="HOGENOM" id="CLU_1929042_0_0_1"/>
<keyword evidence="2" id="KW-0808">Transferase</keyword>
<dbReference type="GO" id="GO:0004674">
    <property type="term" value="F:protein serine/threonine kinase activity"/>
    <property type="evidence" value="ECO:0007669"/>
    <property type="project" value="UniProtKB-EC"/>
</dbReference>
<name>M5BRE5_THACB</name>
<proteinExistence type="predicted"/>
<protein>
    <submittedName>
        <fullName evidence="2">Serine/threonine kinase 32</fullName>
        <ecNumber evidence="2">2.7.11.1</ecNumber>
    </submittedName>
</protein>
<organism evidence="2 3">
    <name type="scientific">Thanatephorus cucumeris (strain AG1-IB / isolate 7/3/14)</name>
    <name type="common">Lettuce bottom rot fungus</name>
    <name type="synonym">Rhizoctonia solani</name>
    <dbReference type="NCBI Taxonomy" id="1108050"/>
    <lineage>
        <taxon>Eukaryota</taxon>
        <taxon>Fungi</taxon>
        <taxon>Dikarya</taxon>
        <taxon>Basidiomycota</taxon>
        <taxon>Agaricomycotina</taxon>
        <taxon>Agaricomycetes</taxon>
        <taxon>Cantharellales</taxon>
        <taxon>Ceratobasidiaceae</taxon>
        <taxon>Rhizoctonia</taxon>
        <taxon>Rhizoctonia solani AG-1</taxon>
    </lineage>
</organism>
<gene>
    <name evidence="2" type="ORF">BN14_04360</name>
</gene>
<evidence type="ECO:0000256" key="1">
    <source>
        <dbReference type="SAM" id="MobiDB-lite"/>
    </source>
</evidence>